<dbReference type="Gene3D" id="3.60.40.10">
    <property type="entry name" value="PPM-type phosphatase domain"/>
    <property type="match status" value="1"/>
</dbReference>
<dbReference type="SMART" id="SM00065">
    <property type="entry name" value="GAF"/>
    <property type="match status" value="1"/>
</dbReference>
<dbReference type="CDD" id="cd00130">
    <property type="entry name" value="PAS"/>
    <property type="match status" value="1"/>
</dbReference>
<dbReference type="RefSeq" id="WP_089227939.1">
    <property type="nucleotide sequence ID" value="NZ_FZOF01000026.1"/>
</dbReference>
<dbReference type="InterPro" id="IPR000014">
    <property type="entry name" value="PAS"/>
</dbReference>
<dbReference type="Gene3D" id="3.30.565.10">
    <property type="entry name" value="Histidine kinase-like ATPase, C-terminal domain"/>
    <property type="match status" value="1"/>
</dbReference>
<dbReference type="InterPro" id="IPR036890">
    <property type="entry name" value="HATPase_C_sf"/>
</dbReference>
<gene>
    <name evidence="3" type="ORF">SAMN05216252_126129</name>
</gene>
<dbReference type="GO" id="GO:0016791">
    <property type="term" value="F:phosphatase activity"/>
    <property type="evidence" value="ECO:0007669"/>
    <property type="project" value="TreeGrafter"/>
</dbReference>
<dbReference type="SUPFAM" id="SSF55785">
    <property type="entry name" value="PYP-like sensor domain (PAS domain)"/>
    <property type="match status" value="2"/>
</dbReference>
<accession>A0A239MS81</accession>
<dbReference type="InterPro" id="IPR003018">
    <property type="entry name" value="GAF"/>
</dbReference>
<dbReference type="Pfam" id="PF13581">
    <property type="entry name" value="HATPase_c_2"/>
    <property type="match status" value="1"/>
</dbReference>
<dbReference type="InterPro" id="IPR052016">
    <property type="entry name" value="Bact_Sigma-Reg"/>
</dbReference>
<dbReference type="AlphaFoldDB" id="A0A239MS81"/>
<dbReference type="CDD" id="cd16936">
    <property type="entry name" value="HATPase_RsbW-like"/>
    <property type="match status" value="1"/>
</dbReference>
<keyword evidence="1" id="KW-0378">Hydrolase</keyword>
<dbReference type="InterPro" id="IPR003594">
    <property type="entry name" value="HATPase_dom"/>
</dbReference>
<feature type="domain" description="PAS" evidence="2">
    <location>
        <begin position="1"/>
        <end position="45"/>
    </location>
</feature>
<dbReference type="InterPro" id="IPR035965">
    <property type="entry name" value="PAS-like_dom_sf"/>
</dbReference>
<dbReference type="SUPFAM" id="SSF55781">
    <property type="entry name" value="GAF domain-like"/>
    <property type="match status" value="1"/>
</dbReference>
<dbReference type="Gene3D" id="3.30.450.40">
    <property type="match status" value="1"/>
</dbReference>
<dbReference type="OrthoDB" id="118142at2"/>
<reference evidence="3 4" key="1">
    <citation type="submission" date="2017-06" db="EMBL/GenBank/DDBJ databases">
        <authorList>
            <person name="Kim H.J."/>
            <person name="Triplett B.A."/>
        </authorList>
    </citation>
    <scope>NUCLEOTIDE SEQUENCE [LARGE SCALE GENOMIC DNA]</scope>
    <source>
        <strain evidence="3 4">CGMCC 4.1858</strain>
    </source>
</reference>
<dbReference type="SUPFAM" id="SSF55874">
    <property type="entry name" value="ATPase domain of HSP90 chaperone/DNA topoisomerase II/histidine kinase"/>
    <property type="match status" value="1"/>
</dbReference>
<dbReference type="InterPro" id="IPR013767">
    <property type="entry name" value="PAS_fold"/>
</dbReference>
<dbReference type="Pfam" id="PF07228">
    <property type="entry name" value="SpoIIE"/>
    <property type="match status" value="1"/>
</dbReference>
<name>A0A239MS81_9ACTN</name>
<evidence type="ECO:0000313" key="4">
    <source>
        <dbReference type="Proteomes" id="UP000198280"/>
    </source>
</evidence>
<dbReference type="PANTHER" id="PTHR43156:SF2">
    <property type="entry name" value="STAGE II SPORULATION PROTEIN E"/>
    <property type="match status" value="1"/>
</dbReference>
<dbReference type="Pfam" id="PF01590">
    <property type="entry name" value="GAF"/>
    <property type="match status" value="1"/>
</dbReference>
<dbReference type="Pfam" id="PF00989">
    <property type="entry name" value="PAS"/>
    <property type="match status" value="1"/>
</dbReference>
<dbReference type="NCBIfam" id="TIGR00229">
    <property type="entry name" value="sensory_box"/>
    <property type="match status" value="2"/>
</dbReference>
<dbReference type="PANTHER" id="PTHR43156">
    <property type="entry name" value="STAGE II SPORULATION PROTEIN E-RELATED"/>
    <property type="match status" value="1"/>
</dbReference>
<proteinExistence type="predicted"/>
<dbReference type="Pfam" id="PF08448">
    <property type="entry name" value="PAS_4"/>
    <property type="match status" value="1"/>
</dbReference>
<dbReference type="InterPro" id="IPR036457">
    <property type="entry name" value="PPM-type-like_dom_sf"/>
</dbReference>
<keyword evidence="4" id="KW-1185">Reference proteome</keyword>
<dbReference type="GO" id="GO:0006355">
    <property type="term" value="P:regulation of DNA-templated transcription"/>
    <property type="evidence" value="ECO:0007669"/>
    <property type="project" value="InterPro"/>
</dbReference>
<dbReference type="InterPro" id="IPR001932">
    <property type="entry name" value="PPM-type_phosphatase-like_dom"/>
</dbReference>
<dbReference type="PROSITE" id="PS50112">
    <property type="entry name" value="PAS"/>
    <property type="match status" value="1"/>
</dbReference>
<dbReference type="InterPro" id="IPR029016">
    <property type="entry name" value="GAF-like_dom_sf"/>
</dbReference>
<evidence type="ECO:0000313" key="3">
    <source>
        <dbReference type="EMBL" id="SNT45320.1"/>
    </source>
</evidence>
<dbReference type="InterPro" id="IPR013656">
    <property type="entry name" value="PAS_4"/>
</dbReference>
<evidence type="ECO:0000256" key="1">
    <source>
        <dbReference type="ARBA" id="ARBA00022801"/>
    </source>
</evidence>
<dbReference type="FunFam" id="3.30.565.10:FF:000028">
    <property type="entry name" value="PAS sensor protein"/>
    <property type="match status" value="1"/>
</dbReference>
<evidence type="ECO:0000259" key="2">
    <source>
        <dbReference type="PROSITE" id="PS50112"/>
    </source>
</evidence>
<dbReference type="Gene3D" id="3.30.450.20">
    <property type="entry name" value="PAS domain"/>
    <property type="match status" value="2"/>
</dbReference>
<organism evidence="3 4">
    <name type="scientific">Actinacidiphila glaucinigra</name>
    <dbReference type="NCBI Taxonomy" id="235986"/>
    <lineage>
        <taxon>Bacteria</taxon>
        <taxon>Bacillati</taxon>
        <taxon>Actinomycetota</taxon>
        <taxon>Actinomycetes</taxon>
        <taxon>Kitasatosporales</taxon>
        <taxon>Streptomycetaceae</taxon>
        <taxon>Actinacidiphila</taxon>
    </lineage>
</organism>
<dbReference type="Proteomes" id="UP000198280">
    <property type="component" value="Unassembled WGS sequence"/>
</dbReference>
<dbReference type="SMART" id="SM00331">
    <property type="entry name" value="PP2C_SIG"/>
    <property type="match status" value="1"/>
</dbReference>
<dbReference type="EMBL" id="FZOF01000026">
    <property type="protein sequence ID" value="SNT45320.1"/>
    <property type="molecule type" value="Genomic_DNA"/>
</dbReference>
<sequence>MPSGEALALVDEAGQVIEWERAAEELFGRSATETIGRSVTALMHEFSTDEGGRHGGVAEAATVVVKPVMQGTAVVWRVLAAGHPSTARDTAILTAVFDHLPVALYILDEQLRIVRTSAVAETTSDTSTESLPGGTFPEVWALRGAEEETAVARRVLESGEAVVNRLVRRRHPSGPPDYRIYAVSYFRLEDSSGSVQGLVACTLDVTEREKASEHRALLERVRANVGHRLSVMDVSWELVEAVVPAFAGTAAVEVVAEVVRGQDPPRTPVKKVVSLHQAAIRGRISASGTVHSLPAGTHTARILSDPQARLMSVEEACAWAEPEQADEIRRSGAHSLIMAPLIVRGQLLGMVSFFRHEGEAPFDEGDLDTASAIGAHASLCIDNARRYMREWIIASTIQSRILPPQPDTQATLEVRHLHLPGIEGGGAWSDAIALPSARTALIVGDVAGKGIPAAITMGLLRTAIHTLTALDLQPDELLARLSDTTARLVAARAALPPVDPLHREPLTASCAIVIYDPVDLTCTTACAGLPESFAIFPDSTSTGLLAQSGPQLAARDTAPIPATTTALPVGSTIVMSTTAEASTSAGSLRPLLESAGAGPLVALSDALAQELGDGPLPAETAMLLARTKALPADQVLTLALPEGPDAAPIARAAARRQLEVWDLDAEIVYTSELIISEFVGNAIRYGSPPLRLRLILDQTLTCEVSDGAPSSPHVRHARTLDETGRGLFIIASLADRWGTRYHADGKSVWAEQSVNGASGLPS</sequence>
<protein>
    <submittedName>
        <fullName evidence="3">PAS domain S-box-containing protein</fullName>
    </submittedName>
</protein>